<reference evidence="1" key="1">
    <citation type="journal article" date="2019" name="bioRxiv">
        <title>The Genome of the Zebra Mussel, Dreissena polymorpha: A Resource for Invasive Species Research.</title>
        <authorList>
            <person name="McCartney M.A."/>
            <person name="Auch B."/>
            <person name="Kono T."/>
            <person name="Mallez S."/>
            <person name="Zhang Y."/>
            <person name="Obille A."/>
            <person name="Becker A."/>
            <person name="Abrahante J.E."/>
            <person name="Garbe J."/>
            <person name="Badalamenti J.P."/>
            <person name="Herman A."/>
            <person name="Mangelson H."/>
            <person name="Liachko I."/>
            <person name="Sullivan S."/>
            <person name="Sone E.D."/>
            <person name="Koren S."/>
            <person name="Silverstein K.A.T."/>
            <person name="Beckman K.B."/>
            <person name="Gohl D.M."/>
        </authorList>
    </citation>
    <scope>NUCLEOTIDE SEQUENCE</scope>
    <source>
        <strain evidence="1">Duluth1</strain>
        <tissue evidence="1">Whole animal</tissue>
    </source>
</reference>
<reference evidence="1" key="2">
    <citation type="submission" date="2020-11" db="EMBL/GenBank/DDBJ databases">
        <authorList>
            <person name="McCartney M.A."/>
            <person name="Auch B."/>
            <person name="Kono T."/>
            <person name="Mallez S."/>
            <person name="Becker A."/>
            <person name="Gohl D.M."/>
            <person name="Silverstein K.A.T."/>
            <person name="Koren S."/>
            <person name="Bechman K.B."/>
            <person name="Herman A."/>
            <person name="Abrahante J.E."/>
            <person name="Garbe J."/>
        </authorList>
    </citation>
    <scope>NUCLEOTIDE SEQUENCE</scope>
    <source>
        <strain evidence="1">Duluth1</strain>
        <tissue evidence="1">Whole animal</tissue>
    </source>
</reference>
<evidence type="ECO:0000313" key="1">
    <source>
        <dbReference type="EMBL" id="KAH3747256.1"/>
    </source>
</evidence>
<accession>A0A9D4DE62</accession>
<keyword evidence="2" id="KW-1185">Reference proteome</keyword>
<organism evidence="1 2">
    <name type="scientific">Dreissena polymorpha</name>
    <name type="common">Zebra mussel</name>
    <name type="synonym">Mytilus polymorpha</name>
    <dbReference type="NCBI Taxonomy" id="45954"/>
    <lineage>
        <taxon>Eukaryota</taxon>
        <taxon>Metazoa</taxon>
        <taxon>Spiralia</taxon>
        <taxon>Lophotrochozoa</taxon>
        <taxon>Mollusca</taxon>
        <taxon>Bivalvia</taxon>
        <taxon>Autobranchia</taxon>
        <taxon>Heteroconchia</taxon>
        <taxon>Euheterodonta</taxon>
        <taxon>Imparidentia</taxon>
        <taxon>Neoheterodontei</taxon>
        <taxon>Myida</taxon>
        <taxon>Dreissenoidea</taxon>
        <taxon>Dreissenidae</taxon>
        <taxon>Dreissena</taxon>
    </lineage>
</organism>
<evidence type="ECO:0000313" key="2">
    <source>
        <dbReference type="Proteomes" id="UP000828390"/>
    </source>
</evidence>
<sequence>MAVTVSENNVSQHLLYTLDVSDAENNTFACSLTSILPNTSAFGFWQDGTGTP</sequence>
<protein>
    <submittedName>
        <fullName evidence="1">Uncharacterized protein</fullName>
    </submittedName>
</protein>
<dbReference type="Proteomes" id="UP000828390">
    <property type="component" value="Unassembled WGS sequence"/>
</dbReference>
<comment type="caution">
    <text evidence="1">The sequence shown here is derived from an EMBL/GenBank/DDBJ whole genome shotgun (WGS) entry which is preliminary data.</text>
</comment>
<dbReference type="AlphaFoldDB" id="A0A9D4DE62"/>
<proteinExistence type="predicted"/>
<dbReference type="EMBL" id="JAIWYP010000010">
    <property type="protein sequence ID" value="KAH3747256.1"/>
    <property type="molecule type" value="Genomic_DNA"/>
</dbReference>
<gene>
    <name evidence="1" type="ORF">DPMN_181679</name>
</gene>
<name>A0A9D4DE62_DREPO</name>